<feature type="signal peptide" evidence="7">
    <location>
        <begin position="1"/>
        <end position="20"/>
    </location>
</feature>
<dbReference type="InterPro" id="IPR014756">
    <property type="entry name" value="Ig_E-set"/>
</dbReference>
<keyword evidence="5 7" id="KW-0732">Signal</keyword>
<dbReference type="CDD" id="cd00917">
    <property type="entry name" value="PG-PI_TP"/>
    <property type="match status" value="1"/>
</dbReference>
<dbReference type="OrthoDB" id="6409159at2759"/>
<comment type="function">
    <text evidence="1">Catalyzes the intermembrane transfer of phosphatidylglycerol and phosphatidylinositol.</text>
</comment>
<keyword evidence="6" id="KW-0445">Lipid transport</keyword>
<dbReference type="InterPro" id="IPR033917">
    <property type="entry name" value="ML_PG-PI_TP"/>
</dbReference>
<dbReference type="PANTHER" id="PTHR11306">
    <property type="entry name" value="NIEMANN PICK TYPE C2 PROTEIN NPC2-RELATED"/>
    <property type="match status" value="1"/>
</dbReference>
<comment type="caution">
    <text evidence="9">The sequence shown here is derived from an EMBL/GenBank/DDBJ whole genome shotgun (WGS) entry which is preliminary data.</text>
</comment>
<dbReference type="GO" id="GO:0032934">
    <property type="term" value="F:sterol binding"/>
    <property type="evidence" value="ECO:0007669"/>
    <property type="project" value="InterPro"/>
</dbReference>
<evidence type="ECO:0000256" key="4">
    <source>
        <dbReference type="ARBA" id="ARBA00022448"/>
    </source>
</evidence>
<comment type="subunit">
    <text evidence="3">Monomer.</text>
</comment>
<dbReference type="SMART" id="SM00737">
    <property type="entry name" value="ML"/>
    <property type="match status" value="1"/>
</dbReference>
<evidence type="ECO:0000256" key="6">
    <source>
        <dbReference type="ARBA" id="ARBA00023055"/>
    </source>
</evidence>
<reference evidence="9 10" key="1">
    <citation type="submission" date="2019-06" db="EMBL/GenBank/DDBJ databases">
        <title>A chromosomal-level reference genome of Carpinus fangiana (Coryloideae, Betulaceae).</title>
        <authorList>
            <person name="Yang X."/>
            <person name="Wang Z."/>
            <person name="Zhang L."/>
            <person name="Hao G."/>
            <person name="Liu J."/>
            <person name="Yang Y."/>
        </authorList>
    </citation>
    <scope>NUCLEOTIDE SEQUENCE [LARGE SCALE GENOMIC DNA]</scope>
    <source>
        <strain evidence="9">Cfa_2016G</strain>
        <tissue evidence="9">Leaf</tissue>
    </source>
</reference>
<accession>A0A5N6L3H6</accession>
<evidence type="ECO:0000256" key="2">
    <source>
        <dbReference type="ARBA" id="ARBA00006370"/>
    </source>
</evidence>
<feature type="domain" description="MD-2-related lipid-recognition" evidence="8">
    <location>
        <begin position="46"/>
        <end position="171"/>
    </location>
</feature>
<evidence type="ECO:0000313" key="9">
    <source>
        <dbReference type="EMBL" id="KAB8648495.1"/>
    </source>
</evidence>
<evidence type="ECO:0000256" key="7">
    <source>
        <dbReference type="SAM" id="SignalP"/>
    </source>
</evidence>
<organism evidence="9 10">
    <name type="scientific">Carpinus fangiana</name>
    <dbReference type="NCBI Taxonomy" id="176857"/>
    <lineage>
        <taxon>Eukaryota</taxon>
        <taxon>Viridiplantae</taxon>
        <taxon>Streptophyta</taxon>
        <taxon>Embryophyta</taxon>
        <taxon>Tracheophyta</taxon>
        <taxon>Spermatophyta</taxon>
        <taxon>Magnoliopsida</taxon>
        <taxon>eudicotyledons</taxon>
        <taxon>Gunneridae</taxon>
        <taxon>Pentapetalae</taxon>
        <taxon>rosids</taxon>
        <taxon>fabids</taxon>
        <taxon>Fagales</taxon>
        <taxon>Betulaceae</taxon>
        <taxon>Carpinus</taxon>
    </lineage>
</organism>
<dbReference type="InterPro" id="IPR039670">
    <property type="entry name" value="NPC2-like"/>
</dbReference>
<comment type="similarity">
    <text evidence="2">Belongs to the NPC2 family.</text>
</comment>
<evidence type="ECO:0000256" key="1">
    <source>
        <dbReference type="ARBA" id="ARBA00002053"/>
    </source>
</evidence>
<sequence length="176" mass="19195">MHLLSLLPTVLLASTAASRATHSLSAFGREQVHLNDGFPIPGDNPLKYCEDPKDYILEVTKVDLSPNPPKAGTALSINGVGNLRSNVTKAAKVHLQVKYGMIRLINQEVDFCDHVKEVGKECPLEKGPLEIKKDVNLPNEIPPGTYTVIADVFQEVEGKDPETITCFEATVTFSRG</sequence>
<gene>
    <name evidence="9" type="ORF">FH972_026151</name>
</gene>
<proteinExistence type="inferred from homology"/>
<dbReference type="SUPFAM" id="SSF81296">
    <property type="entry name" value="E set domains"/>
    <property type="match status" value="1"/>
</dbReference>
<dbReference type="GO" id="GO:0032366">
    <property type="term" value="P:intracellular sterol transport"/>
    <property type="evidence" value="ECO:0007669"/>
    <property type="project" value="InterPro"/>
</dbReference>
<name>A0A5N6L3H6_9ROSI</name>
<dbReference type="InterPro" id="IPR003172">
    <property type="entry name" value="ML_dom"/>
</dbReference>
<protein>
    <recommendedName>
        <fullName evidence="8">MD-2-related lipid-recognition domain-containing protein</fullName>
    </recommendedName>
</protein>
<dbReference type="Pfam" id="PF02221">
    <property type="entry name" value="E1_DerP2_DerF2"/>
    <property type="match status" value="1"/>
</dbReference>
<dbReference type="AlphaFoldDB" id="A0A5N6L3H6"/>
<evidence type="ECO:0000313" key="10">
    <source>
        <dbReference type="Proteomes" id="UP000327013"/>
    </source>
</evidence>
<feature type="chain" id="PRO_5024374649" description="MD-2-related lipid-recognition domain-containing protein" evidence="7">
    <location>
        <begin position="21"/>
        <end position="176"/>
    </location>
</feature>
<dbReference type="PANTHER" id="PTHR11306:SF0">
    <property type="entry name" value="PHOSPHATIDYLGLYCEROL_PHOSPHATIDYLINOSITOL TRANSFER PROTEIN"/>
    <property type="match status" value="1"/>
</dbReference>
<dbReference type="Proteomes" id="UP000327013">
    <property type="component" value="Unassembled WGS sequence"/>
</dbReference>
<keyword evidence="4" id="KW-0813">Transport</keyword>
<dbReference type="EMBL" id="VIBQ01000080">
    <property type="protein sequence ID" value="KAB8648495.1"/>
    <property type="molecule type" value="Genomic_DNA"/>
</dbReference>
<keyword evidence="10" id="KW-1185">Reference proteome</keyword>
<evidence type="ECO:0000256" key="3">
    <source>
        <dbReference type="ARBA" id="ARBA00011245"/>
    </source>
</evidence>
<dbReference type="Gene3D" id="2.60.40.770">
    <property type="match status" value="1"/>
</dbReference>
<evidence type="ECO:0000256" key="5">
    <source>
        <dbReference type="ARBA" id="ARBA00022729"/>
    </source>
</evidence>
<evidence type="ECO:0000259" key="8">
    <source>
        <dbReference type="SMART" id="SM00737"/>
    </source>
</evidence>